<name>A0A292PNI1_9PEZI</name>
<feature type="region of interest" description="Disordered" evidence="1">
    <location>
        <begin position="1"/>
        <end position="45"/>
    </location>
</feature>
<dbReference type="EMBL" id="LN891139">
    <property type="protein sequence ID" value="CUS08331.1"/>
    <property type="molecule type" value="Genomic_DNA"/>
</dbReference>
<organism evidence="2 3">
    <name type="scientific">Tuber aestivum</name>
    <name type="common">summer truffle</name>
    <dbReference type="NCBI Taxonomy" id="59557"/>
    <lineage>
        <taxon>Eukaryota</taxon>
        <taxon>Fungi</taxon>
        <taxon>Dikarya</taxon>
        <taxon>Ascomycota</taxon>
        <taxon>Pezizomycotina</taxon>
        <taxon>Pezizomycetes</taxon>
        <taxon>Pezizales</taxon>
        <taxon>Tuberaceae</taxon>
        <taxon>Tuber</taxon>
    </lineage>
</organism>
<protein>
    <recommendedName>
        <fullName evidence="4">Peroxin 20</fullName>
    </recommendedName>
</protein>
<evidence type="ECO:0000313" key="2">
    <source>
        <dbReference type="EMBL" id="CUS08331.1"/>
    </source>
</evidence>
<feature type="compositionally biased region" description="Low complexity" evidence="1">
    <location>
        <begin position="218"/>
        <end position="234"/>
    </location>
</feature>
<evidence type="ECO:0000256" key="1">
    <source>
        <dbReference type="SAM" id="MobiDB-lite"/>
    </source>
</evidence>
<feature type="region of interest" description="Disordered" evidence="1">
    <location>
        <begin position="218"/>
        <end position="250"/>
    </location>
</feature>
<feature type="compositionally biased region" description="Basic and acidic residues" evidence="1">
    <location>
        <begin position="17"/>
        <end position="29"/>
    </location>
</feature>
<keyword evidence="3" id="KW-1185">Reference proteome</keyword>
<evidence type="ECO:0008006" key="4">
    <source>
        <dbReference type="Google" id="ProtNLM"/>
    </source>
</evidence>
<sequence>MALCGPSTALGSLQKHVSADKTLQQDRVQRQGSSSNVPSPPSAPLRNEVVTKEQIFRTQYTDPRVEHEFSQFSGPPAAANLEIAAAAHHHHQQQRFGNVDASWASDFQRLHLPHHQQQWGGGGGWHEEFLSHPAPAVAPVGAYTTAPGHTQLGPQQQAMFPGTDISAGLPRYTPVFQNSHHGPPATEAATTTTSIEEDLLTNEAFERAFESARAQLAEPLTTTPLPQTVVEEPPNQAETSQDKDNDDLSRTAGNLLTSLQNNQSQKFRESNFLALMRRLRDREVKVEGDELVEV</sequence>
<evidence type="ECO:0000313" key="3">
    <source>
        <dbReference type="Proteomes" id="UP001412239"/>
    </source>
</evidence>
<gene>
    <name evidence="2" type="ORF">GSTUAT00007574001</name>
</gene>
<dbReference type="Proteomes" id="UP001412239">
    <property type="component" value="Unassembled WGS sequence"/>
</dbReference>
<reference evidence="2" key="1">
    <citation type="submission" date="2015-10" db="EMBL/GenBank/DDBJ databases">
        <authorList>
            <person name="Regsiter A."/>
            <person name="william w."/>
        </authorList>
    </citation>
    <scope>NUCLEOTIDE SEQUENCE</scope>
    <source>
        <strain evidence="2">Montdore</strain>
    </source>
</reference>
<accession>A0A292PNI1</accession>
<dbReference type="AlphaFoldDB" id="A0A292PNI1"/>
<proteinExistence type="predicted"/>
<feature type="compositionally biased region" description="Basic and acidic residues" evidence="1">
    <location>
        <begin position="240"/>
        <end position="249"/>
    </location>
</feature>